<keyword evidence="2" id="KW-1185">Reference proteome</keyword>
<proteinExistence type="predicted"/>
<dbReference type="Proteomes" id="UP000270468">
    <property type="component" value="Unassembled WGS sequence"/>
</dbReference>
<dbReference type="AlphaFoldDB" id="A0A3P5XBF6"/>
<reference evidence="1 2" key="1">
    <citation type="submission" date="2018-11" db="EMBL/GenBank/DDBJ databases">
        <authorList>
            <person name="Criscuolo A."/>
        </authorList>
    </citation>
    <scope>NUCLEOTIDE SEQUENCE [LARGE SCALE GENOMIC DNA]</scope>
    <source>
        <strain evidence="1">ATB-66</strain>
    </source>
</reference>
<accession>A0A3P5XBF6</accession>
<protein>
    <recommendedName>
        <fullName evidence="3">RDD family protein</fullName>
    </recommendedName>
</protein>
<evidence type="ECO:0008006" key="3">
    <source>
        <dbReference type="Google" id="ProtNLM"/>
    </source>
</evidence>
<dbReference type="EMBL" id="UXAV01000043">
    <property type="protein sequence ID" value="VDC32102.1"/>
    <property type="molecule type" value="Genomic_DNA"/>
</dbReference>
<evidence type="ECO:0000313" key="2">
    <source>
        <dbReference type="Proteomes" id="UP000270468"/>
    </source>
</evidence>
<sequence>MKPLTKKRLKGYLIDLAISTAVTAGAEYFLRKKVKNEAVHVLVTPTVVMWALEYAQLRQFGQTAGYKVNGLVVTDEKGACLTSKQIAKRMAYRDTLSTFDYLKNRSAFEGENGGEFPHDRYAGTVVREGKRIENQ</sequence>
<dbReference type="RefSeq" id="WP_124071394.1">
    <property type="nucleotide sequence ID" value="NZ_CBCRXF010000008.1"/>
</dbReference>
<organism evidence="1 2">
    <name type="scientific">Filibacter tadaridae</name>
    <dbReference type="NCBI Taxonomy" id="2483811"/>
    <lineage>
        <taxon>Bacteria</taxon>
        <taxon>Bacillati</taxon>
        <taxon>Bacillota</taxon>
        <taxon>Bacilli</taxon>
        <taxon>Bacillales</taxon>
        <taxon>Caryophanaceae</taxon>
        <taxon>Filibacter</taxon>
    </lineage>
</organism>
<evidence type="ECO:0000313" key="1">
    <source>
        <dbReference type="EMBL" id="VDC32102.1"/>
    </source>
</evidence>
<dbReference type="OrthoDB" id="2354892at2"/>
<gene>
    <name evidence="1" type="ORF">FILTAD_02588</name>
</gene>
<name>A0A3P5XBF6_9BACL</name>